<gene>
    <name evidence="1" type="ORF">FHS30_002624</name>
</gene>
<reference evidence="1 2" key="1">
    <citation type="submission" date="2020-08" db="EMBL/GenBank/DDBJ databases">
        <title>Genomic Encyclopedia of Type Strains, Phase III (KMG-III): the genomes of soil and plant-associated and newly described type strains.</title>
        <authorList>
            <person name="Whitman W."/>
        </authorList>
    </citation>
    <scope>NUCLEOTIDE SEQUENCE [LARGE SCALE GENOMIC DNA]</scope>
    <source>
        <strain evidence="1 2">CECT 8571</strain>
    </source>
</reference>
<protein>
    <submittedName>
        <fullName evidence="1">Uncharacterized protein</fullName>
    </submittedName>
</protein>
<accession>A0A839UTX2</accession>
<dbReference type="RefSeq" id="WP_183910887.1">
    <property type="nucleotide sequence ID" value="NZ_JACHXZ010000003.1"/>
</dbReference>
<dbReference type="Proteomes" id="UP000559987">
    <property type="component" value="Unassembled WGS sequence"/>
</dbReference>
<dbReference type="AlphaFoldDB" id="A0A839UTX2"/>
<evidence type="ECO:0000313" key="2">
    <source>
        <dbReference type="Proteomes" id="UP000559987"/>
    </source>
</evidence>
<sequence length="183" mass="20548">MEQNKDLVWDLDTFSERSQAHEFVVGFENKLCVFSQSVNQLYTNYNIFVPREENRKLVILPNPYAHFDTFNNIDPEALIATGLHIVPGKGPALLLSIPFKSGKAKHRLVPLKIGIGLVNQNRPPERPFLPVLMKGDLREMNATTPCLHLHALRLDKLSDMSALDRAAIARVITERLSALAEGP</sequence>
<organism evidence="1 2">
    <name type="scientific">Simiduia aestuariiviva</name>
    <dbReference type="NCBI Taxonomy" id="1510459"/>
    <lineage>
        <taxon>Bacteria</taxon>
        <taxon>Pseudomonadati</taxon>
        <taxon>Pseudomonadota</taxon>
        <taxon>Gammaproteobacteria</taxon>
        <taxon>Cellvibrionales</taxon>
        <taxon>Cellvibrionaceae</taxon>
        <taxon>Simiduia</taxon>
    </lineage>
</organism>
<dbReference type="EMBL" id="JACHXZ010000003">
    <property type="protein sequence ID" value="MBB3169416.1"/>
    <property type="molecule type" value="Genomic_DNA"/>
</dbReference>
<evidence type="ECO:0000313" key="1">
    <source>
        <dbReference type="EMBL" id="MBB3169416.1"/>
    </source>
</evidence>
<proteinExistence type="predicted"/>
<keyword evidence="2" id="KW-1185">Reference proteome</keyword>
<name>A0A839UTX2_9GAMM</name>
<comment type="caution">
    <text evidence="1">The sequence shown here is derived from an EMBL/GenBank/DDBJ whole genome shotgun (WGS) entry which is preliminary data.</text>
</comment>